<gene>
    <name evidence="1" type="ORF">MNV_1870009</name>
</gene>
<dbReference type="EMBL" id="FZMP01000098">
    <property type="protein sequence ID" value="SNQ60547.1"/>
    <property type="molecule type" value="Genomic_DNA"/>
</dbReference>
<protein>
    <submittedName>
        <fullName evidence="1">Uncharacterized protein</fullName>
    </submittedName>
</protein>
<reference evidence="2" key="1">
    <citation type="submission" date="2017-06" db="EMBL/GenBank/DDBJ databases">
        <authorList>
            <person name="Cremers G."/>
        </authorList>
    </citation>
    <scope>NUCLEOTIDE SEQUENCE [LARGE SCALE GENOMIC DNA]</scope>
</reference>
<keyword evidence="2" id="KW-1185">Reference proteome</keyword>
<evidence type="ECO:0000313" key="2">
    <source>
        <dbReference type="Proteomes" id="UP000218615"/>
    </source>
</evidence>
<proteinExistence type="predicted"/>
<sequence length="156" mass="16741">MNKQKIFFALLLIPMLIAVWASASAENSAIPIPVPVNVQTEIFRISSNSGSEPIAPDQLKASVPIKGNATIYSSALVWGENIELFVDDKPFCNGVDSTVNCIIEQNPLVGGTSVIAVNFNTKLIPSGAHKFTVTTHPMPSPEGYSNTSDSIWILVN</sequence>
<dbReference type="Proteomes" id="UP000218615">
    <property type="component" value="Unassembled WGS sequence"/>
</dbReference>
<name>A0A284VMX6_9EURY</name>
<dbReference type="RefSeq" id="WP_096204947.1">
    <property type="nucleotide sequence ID" value="NZ_FZMP01000098.1"/>
</dbReference>
<dbReference type="AlphaFoldDB" id="A0A284VMX6"/>
<accession>A0A284VMX6</accession>
<organism evidence="1 2">
    <name type="scientific">Candidatus Methanoperedens nitratireducens</name>
    <dbReference type="NCBI Taxonomy" id="1392998"/>
    <lineage>
        <taxon>Archaea</taxon>
        <taxon>Methanobacteriati</taxon>
        <taxon>Methanobacteriota</taxon>
        <taxon>Stenosarchaea group</taxon>
        <taxon>Methanomicrobia</taxon>
        <taxon>Methanosarcinales</taxon>
        <taxon>ANME-2 cluster</taxon>
        <taxon>Candidatus Methanoperedentaceae</taxon>
        <taxon>Candidatus Methanoperedens</taxon>
    </lineage>
</organism>
<evidence type="ECO:0000313" key="1">
    <source>
        <dbReference type="EMBL" id="SNQ60547.1"/>
    </source>
</evidence>